<keyword evidence="7 8" id="KW-0472">Membrane</keyword>
<feature type="non-terminal residue" evidence="10">
    <location>
        <position position="1"/>
    </location>
</feature>
<evidence type="ECO:0000313" key="10">
    <source>
        <dbReference type="EMBL" id="CAG8799208.1"/>
    </source>
</evidence>
<sequence length="67" mass="7369">MSDIETQEVRLLKPKSTLGQSIFNFCNVLMGVGILSLPLALKYTGWIIGLSLLFFCMAATNYAAKLL</sequence>
<gene>
    <name evidence="10" type="ORF">DERYTH_LOCUS23024</name>
</gene>
<keyword evidence="4 8" id="KW-0812">Transmembrane</keyword>
<evidence type="ECO:0000256" key="2">
    <source>
        <dbReference type="ARBA" id="ARBA00008066"/>
    </source>
</evidence>
<evidence type="ECO:0000256" key="6">
    <source>
        <dbReference type="ARBA" id="ARBA00022989"/>
    </source>
</evidence>
<dbReference type="AlphaFoldDB" id="A0A9N9JWI2"/>
<comment type="subcellular location">
    <subcellularLocation>
        <location evidence="1">Membrane</location>
        <topology evidence="1">Multi-pass membrane protein</topology>
    </subcellularLocation>
</comment>
<dbReference type="EMBL" id="CAJVPY010033672">
    <property type="protein sequence ID" value="CAG8799208.1"/>
    <property type="molecule type" value="Genomic_DNA"/>
</dbReference>
<dbReference type="GO" id="GO:0015179">
    <property type="term" value="F:L-amino acid transmembrane transporter activity"/>
    <property type="evidence" value="ECO:0007669"/>
    <property type="project" value="TreeGrafter"/>
</dbReference>
<keyword evidence="3" id="KW-0813">Transport</keyword>
<organism evidence="10 11">
    <name type="scientific">Dentiscutata erythropus</name>
    <dbReference type="NCBI Taxonomy" id="1348616"/>
    <lineage>
        <taxon>Eukaryota</taxon>
        <taxon>Fungi</taxon>
        <taxon>Fungi incertae sedis</taxon>
        <taxon>Mucoromycota</taxon>
        <taxon>Glomeromycotina</taxon>
        <taxon>Glomeromycetes</taxon>
        <taxon>Diversisporales</taxon>
        <taxon>Gigasporaceae</taxon>
        <taxon>Dentiscutata</taxon>
    </lineage>
</organism>
<evidence type="ECO:0000256" key="8">
    <source>
        <dbReference type="SAM" id="Phobius"/>
    </source>
</evidence>
<dbReference type="InterPro" id="IPR013057">
    <property type="entry name" value="AA_transpt_TM"/>
</dbReference>
<evidence type="ECO:0000256" key="7">
    <source>
        <dbReference type="ARBA" id="ARBA00023136"/>
    </source>
</evidence>
<evidence type="ECO:0000256" key="5">
    <source>
        <dbReference type="ARBA" id="ARBA00022970"/>
    </source>
</evidence>
<feature type="transmembrane region" description="Helical" evidence="8">
    <location>
        <begin position="46"/>
        <end position="64"/>
    </location>
</feature>
<evidence type="ECO:0000256" key="1">
    <source>
        <dbReference type="ARBA" id="ARBA00004141"/>
    </source>
</evidence>
<dbReference type="OrthoDB" id="655540at2759"/>
<evidence type="ECO:0000313" key="11">
    <source>
        <dbReference type="Proteomes" id="UP000789405"/>
    </source>
</evidence>
<dbReference type="PANTHER" id="PTHR22950:SF692">
    <property type="entry name" value="TRANSMEMBRANE AMINO ACID TRANSPORTER FAMILY PROTEIN"/>
    <property type="match status" value="1"/>
</dbReference>
<keyword evidence="11" id="KW-1185">Reference proteome</keyword>
<evidence type="ECO:0000256" key="4">
    <source>
        <dbReference type="ARBA" id="ARBA00022692"/>
    </source>
</evidence>
<dbReference type="PANTHER" id="PTHR22950">
    <property type="entry name" value="AMINO ACID TRANSPORTER"/>
    <property type="match status" value="1"/>
</dbReference>
<name>A0A9N9JWI2_9GLOM</name>
<keyword evidence="5" id="KW-0029">Amino-acid transport</keyword>
<evidence type="ECO:0000256" key="3">
    <source>
        <dbReference type="ARBA" id="ARBA00022448"/>
    </source>
</evidence>
<protein>
    <submittedName>
        <fullName evidence="10">4935_t:CDS:1</fullName>
    </submittedName>
</protein>
<proteinExistence type="inferred from homology"/>
<evidence type="ECO:0000259" key="9">
    <source>
        <dbReference type="Pfam" id="PF01490"/>
    </source>
</evidence>
<feature type="transmembrane region" description="Helical" evidence="8">
    <location>
        <begin position="21"/>
        <end position="40"/>
    </location>
</feature>
<dbReference type="Pfam" id="PF01490">
    <property type="entry name" value="Aa_trans"/>
    <property type="match status" value="1"/>
</dbReference>
<accession>A0A9N9JWI2</accession>
<reference evidence="10" key="1">
    <citation type="submission" date="2021-06" db="EMBL/GenBank/DDBJ databases">
        <authorList>
            <person name="Kallberg Y."/>
            <person name="Tangrot J."/>
            <person name="Rosling A."/>
        </authorList>
    </citation>
    <scope>NUCLEOTIDE SEQUENCE</scope>
    <source>
        <strain evidence="10">MA453B</strain>
    </source>
</reference>
<feature type="domain" description="Amino acid transporter transmembrane" evidence="9">
    <location>
        <begin position="15"/>
        <end position="67"/>
    </location>
</feature>
<comment type="similarity">
    <text evidence="2">Belongs to the amino acid/polyamine transporter 2 family.</text>
</comment>
<comment type="caution">
    <text evidence="10">The sequence shown here is derived from an EMBL/GenBank/DDBJ whole genome shotgun (WGS) entry which is preliminary data.</text>
</comment>
<keyword evidence="6 8" id="KW-1133">Transmembrane helix</keyword>
<dbReference type="Proteomes" id="UP000789405">
    <property type="component" value="Unassembled WGS sequence"/>
</dbReference>
<dbReference type="GO" id="GO:0005774">
    <property type="term" value="C:vacuolar membrane"/>
    <property type="evidence" value="ECO:0007669"/>
    <property type="project" value="TreeGrafter"/>
</dbReference>